<accession>A0ABD2X7D6</accession>
<evidence type="ECO:0000256" key="3">
    <source>
        <dbReference type="SAM" id="MobiDB-lite"/>
    </source>
</evidence>
<feature type="compositionally biased region" description="Basic and acidic residues" evidence="3">
    <location>
        <begin position="1"/>
        <end position="19"/>
    </location>
</feature>
<feature type="region of interest" description="Disordered" evidence="3">
    <location>
        <begin position="1"/>
        <end position="35"/>
    </location>
</feature>
<dbReference type="Proteomes" id="UP001627154">
    <property type="component" value="Unassembled WGS sequence"/>
</dbReference>
<gene>
    <name evidence="4" type="ORF">TKK_006373</name>
</gene>
<evidence type="ECO:0000313" key="4">
    <source>
        <dbReference type="EMBL" id="KAL3400526.1"/>
    </source>
</evidence>
<dbReference type="PANTHER" id="PTHR31809">
    <property type="entry name" value="BUD13 HOMOLOG"/>
    <property type="match status" value="1"/>
</dbReference>
<evidence type="ECO:0000256" key="2">
    <source>
        <dbReference type="ARBA" id="ARBA00014454"/>
    </source>
</evidence>
<dbReference type="InterPro" id="IPR051112">
    <property type="entry name" value="CWC26_splicing_factor"/>
</dbReference>
<proteinExistence type="inferred from homology"/>
<dbReference type="InterPro" id="IPR018609">
    <property type="entry name" value="Bud13"/>
</dbReference>
<dbReference type="AlphaFoldDB" id="A0ABD2X7D6"/>
<evidence type="ECO:0000256" key="1">
    <source>
        <dbReference type="ARBA" id="ARBA00011069"/>
    </source>
</evidence>
<comment type="caution">
    <text evidence="4">The sequence shown here is derived from an EMBL/GenBank/DDBJ whole genome shotgun (WGS) entry which is preliminary data.</text>
</comment>
<comment type="similarity">
    <text evidence="1">Belongs to the CWC26 family.</text>
</comment>
<organism evidence="4 5">
    <name type="scientific">Trichogramma kaykai</name>
    <dbReference type="NCBI Taxonomy" id="54128"/>
    <lineage>
        <taxon>Eukaryota</taxon>
        <taxon>Metazoa</taxon>
        <taxon>Ecdysozoa</taxon>
        <taxon>Arthropoda</taxon>
        <taxon>Hexapoda</taxon>
        <taxon>Insecta</taxon>
        <taxon>Pterygota</taxon>
        <taxon>Neoptera</taxon>
        <taxon>Endopterygota</taxon>
        <taxon>Hymenoptera</taxon>
        <taxon>Apocrita</taxon>
        <taxon>Proctotrupomorpha</taxon>
        <taxon>Chalcidoidea</taxon>
        <taxon>Trichogrammatidae</taxon>
        <taxon>Trichogramma</taxon>
    </lineage>
</organism>
<evidence type="ECO:0000313" key="5">
    <source>
        <dbReference type="Proteomes" id="UP001627154"/>
    </source>
</evidence>
<keyword evidence="5" id="KW-1185">Reference proteome</keyword>
<name>A0ABD2X7D6_9HYME</name>
<dbReference type="EMBL" id="JBJJXI010000051">
    <property type="protein sequence ID" value="KAL3400526.1"/>
    <property type="molecule type" value="Genomic_DNA"/>
</dbReference>
<reference evidence="4 5" key="1">
    <citation type="journal article" date="2024" name="bioRxiv">
        <title>A reference genome for Trichogramma kaykai: A tiny desert-dwelling parasitoid wasp with competing sex-ratio distorters.</title>
        <authorList>
            <person name="Culotta J."/>
            <person name="Lindsey A.R."/>
        </authorList>
    </citation>
    <scope>NUCLEOTIDE SEQUENCE [LARGE SCALE GENOMIC DNA]</scope>
    <source>
        <strain evidence="4 5">KSX58</strain>
    </source>
</reference>
<sequence length="145" mass="16392">MSKLQQDLKEMDKPLARYADDEDLEKELKSRDRDDDPMLAFIKEKEIKEGKRAPSYILAHLCPKGLVLNQVSNGMEWTEVMGMKTNGLNSKTRRKQLKKKLTSGVLQTCTAKTMLGPTHNRAYAWSSESTPTKIGLVEPRDGPIT</sequence>
<feature type="compositionally biased region" description="Basic and acidic residues" evidence="3">
    <location>
        <begin position="26"/>
        <end position="35"/>
    </location>
</feature>
<dbReference type="Pfam" id="PF09736">
    <property type="entry name" value="Bud13"/>
    <property type="match status" value="1"/>
</dbReference>
<protein>
    <recommendedName>
        <fullName evidence="2">BUD13 homolog</fullName>
    </recommendedName>
</protein>
<dbReference type="PANTHER" id="PTHR31809:SF0">
    <property type="entry name" value="BUD13 HOMOLOG"/>
    <property type="match status" value="1"/>
</dbReference>